<name>A0A2G1VNE0_9FLAO</name>
<organism evidence="5 6">
    <name type="scientific">Leeuwenhoekiella nanhaiensis</name>
    <dbReference type="NCBI Taxonomy" id="1655491"/>
    <lineage>
        <taxon>Bacteria</taxon>
        <taxon>Pseudomonadati</taxon>
        <taxon>Bacteroidota</taxon>
        <taxon>Flavobacteriia</taxon>
        <taxon>Flavobacteriales</taxon>
        <taxon>Flavobacteriaceae</taxon>
        <taxon>Leeuwenhoekiella</taxon>
    </lineage>
</organism>
<evidence type="ECO:0000256" key="3">
    <source>
        <dbReference type="ARBA" id="ARBA00006171"/>
    </source>
</evidence>
<dbReference type="EMBL" id="NQXA01000016">
    <property type="protein sequence ID" value="PHQ28287.1"/>
    <property type="molecule type" value="Genomic_DNA"/>
</dbReference>
<dbReference type="EC" id="3.1.3.18" evidence="4"/>
<dbReference type="PANTHER" id="PTHR43434:SF1">
    <property type="entry name" value="PHOSPHOGLYCOLATE PHOSPHATASE"/>
    <property type="match status" value="1"/>
</dbReference>
<evidence type="ECO:0000313" key="5">
    <source>
        <dbReference type="EMBL" id="PHQ28287.1"/>
    </source>
</evidence>
<dbReference type="OrthoDB" id="9807630at2"/>
<dbReference type="InterPro" id="IPR036412">
    <property type="entry name" value="HAD-like_sf"/>
</dbReference>
<dbReference type="CDD" id="cd01427">
    <property type="entry name" value="HAD_like"/>
    <property type="match status" value="1"/>
</dbReference>
<dbReference type="InterPro" id="IPR041492">
    <property type="entry name" value="HAD_2"/>
</dbReference>
<dbReference type="RefSeq" id="WP_099647262.1">
    <property type="nucleotide sequence ID" value="NZ_KZ319298.1"/>
</dbReference>
<comment type="similarity">
    <text evidence="3">Belongs to the HAD-like hydrolase superfamily. CbbY/CbbZ/Gph/YieH family.</text>
</comment>
<dbReference type="Gene3D" id="1.10.150.240">
    <property type="entry name" value="Putative phosphatase, domain 2"/>
    <property type="match status" value="1"/>
</dbReference>
<protein>
    <recommendedName>
        <fullName evidence="4">phosphoglycolate phosphatase</fullName>
        <ecNumber evidence="4">3.1.3.18</ecNumber>
    </recommendedName>
</protein>
<dbReference type="AlphaFoldDB" id="A0A2G1VNE0"/>
<keyword evidence="6" id="KW-1185">Reference proteome</keyword>
<accession>A0A2G1VNE0</accession>
<dbReference type="SFLD" id="SFLDS00003">
    <property type="entry name" value="Haloacid_Dehalogenase"/>
    <property type="match status" value="1"/>
</dbReference>
<dbReference type="SFLD" id="SFLDG01129">
    <property type="entry name" value="C1.5:_HAD__Beta-PGM__Phosphata"/>
    <property type="match status" value="1"/>
</dbReference>
<dbReference type="Gene3D" id="3.40.50.1000">
    <property type="entry name" value="HAD superfamily/HAD-like"/>
    <property type="match status" value="1"/>
</dbReference>
<dbReference type="GO" id="GO:0006281">
    <property type="term" value="P:DNA repair"/>
    <property type="evidence" value="ECO:0007669"/>
    <property type="project" value="TreeGrafter"/>
</dbReference>
<evidence type="ECO:0000313" key="6">
    <source>
        <dbReference type="Proteomes" id="UP000229433"/>
    </source>
</evidence>
<dbReference type="Pfam" id="PF13419">
    <property type="entry name" value="HAD_2"/>
    <property type="match status" value="1"/>
</dbReference>
<comment type="caution">
    <text evidence="5">The sequence shown here is derived from an EMBL/GenBank/DDBJ whole genome shotgun (WGS) entry which is preliminary data.</text>
</comment>
<dbReference type="InterPro" id="IPR023214">
    <property type="entry name" value="HAD_sf"/>
</dbReference>
<dbReference type="SUPFAM" id="SSF56784">
    <property type="entry name" value="HAD-like"/>
    <property type="match status" value="1"/>
</dbReference>
<evidence type="ECO:0000256" key="1">
    <source>
        <dbReference type="ARBA" id="ARBA00000830"/>
    </source>
</evidence>
<sequence length="206" mass="24014">MILKTIFWDFDGVILDSMAVRDWGFREIFKEFTPNQVEDLIIYHRANGGLSRYVKIRYFYEEILNRQITEAEVLKYAERFSVLMKQELTNPKNLILDAVNFIKQNHTSYNFHIVSGSDQNELRFLCVELNLSSYFLSIHGSPTPKKELVSDVLISNSYDHDNCCLIGDSINDYEAAKLNDIAFFGYNNPSLQKLNERYISSFTDFS</sequence>
<proteinExistence type="inferred from homology"/>
<evidence type="ECO:0000256" key="4">
    <source>
        <dbReference type="ARBA" id="ARBA00013078"/>
    </source>
</evidence>
<dbReference type="PANTHER" id="PTHR43434">
    <property type="entry name" value="PHOSPHOGLYCOLATE PHOSPHATASE"/>
    <property type="match status" value="1"/>
</dbReference>
<dbReference type="Proteomes" id="UP000229433">
    <property type="component" value="Unassembled WGS sequence"/>
</dbReference>
<reference evidence="5 6" key="1">
    <citation type="submission" date="2017-08" db="EMBL/GenBank/DDBJ databases">
        <title>The whole genome shortgun sequences of strain Leeuwenhoekiella nanhaiensis G18 from the South China Sea.</title>
        <authorList>
            <person name="Liu Q."/>
        </authorList>
    </citation>
    <scope>NUCLEOTIDE SEQUENCE [LARGE SCALE GENOMIC DNA]</scope>
    <source>
        <strain evidence="5 6">G18</strain>
    </source>
</reference>
<comment type="catalytic activity">
    <reaction evidence="1">
        <text>2-phosphoglycolate + H2O = glycolate + phosphate</text>
        <dbReference type="Rhea" id="RHEA:14369"/>
        <dbReference type="ChEBI" id="CHEBI:15377"/>
        <dbReference type="ChEBI" id="CHEBI:29805"/>
        <dbReference type="ChEBI" id="CHEBI:43474"/>
        <dbReference type="ChEBI" id="CHEBI:58033"/>
        <dbReference type="EC" id="3.1.3.18"/>
    </reaction>
</comment>
<evidence type="ECO:0000256" key="2">
    <source>
        <dbReference type="ARBA" id="ARBA00004818"/>
    </source>
</evidence>
<comment type="pathway">
    <text evidence="2">Organic acid metabolism; glycolate biosynthesis; glycolate from 2-phosphoglycolate: step 1/1.</text>
</comment>
<dbReference type="GO" id="GO:0005829">
    <property type="term" value="C:cytosol"/>
    <property type="evidence" value="ECO:0007669"/>
    <property type="project" value="TreeGrafter"/>
</dbReference>
<dbReference type="InterPro" id="IPR023198">
    <property type="entry name" value="PGP-like_dom2"/>
</dbReference>
<gene>
    <name evidence="5" type="ORF">CJ305_15740</name>
</gene>
<dbReference type="GO" id="GO:0008967">
    <property type="term" value="F:phosphoglycolate phosphatase activity"/>
    <property type="evidence" value="ECO:0007669"/>
    <property type="project" value="UniProtKB-EC"/>
</dbReference>
<dbReference type="InterPro" id="IPR050155">
    <property type="entry name" value="HAD-like_hydrolase_sf"/>
</dbReference>